<dbReference type="Proteomes" id="UP000006054">
    <property type="component" value="Chromosome"/>
</dbReference>
<dbReference type="EMBL" id="CP003345">
    <property type="protein sequence ID" value="AFM05770.1"/>
    <property type="molecule type" value="Genomic_DNA"/>
</dbReference>
<dbReference type="InterPro" id="IPR025187">
    <property type="entry name" value="DUF4112"/>
</dbReference>
<organism evidence="2 3">
    <name type="scientific">Bernardetia litoralis (strain ATCC 23117 / DSM 6794 / NBRC 15988 / NCIMB 1366 / Fx l1 / Sio-4)</name>
    <name type="common">Flexibacter litoralis</name>
    <dbReference type="NCBI Taxonomy" id="880071"/>
    <lineage>
        <taxon>Bacteria</taxon>
        <taxon>Pseudomonadati</taxon>
        <taxon>Bacteroidota</taxon>
        <taxon>Cytophagia</taxon>
        <taxon>Cytophagales</taxon>
        <taxon>Bernardetiaceae</taxon>
        <taxon>Bernardetia</taxon>
    </lineage>
</organism>
<protein>
    <recommendedName>
        <fullName evidence="4">DUF4112 domain-containing protein</fullName>
    </recommendedName>
</protein>
<dbReference type="RefSeq" id="WP_014799196.1">
    <property type="nucleotide sequence ID" value="NC_018018.1"/>
</dbReference>
<gene>
    <name evidence="2" type="ordered locus">Fleli_3450</name>
</gene>
<evidence type="ECO:0000313" key="2">
    <source>
        <dbReference type="EMBL" id="AFM05770.1"/>
    </source>
</evidence>
<dbReference type="Pfam" id="PF13430">
    <property type="entry name" value="DUF4112"/>
    <property type="match status" value="1"/>
</dbReference>
<keyword evidence="1" id="KW-0472">Membrane</keyword>
<dbReference type="PATRIC" id="fig|880071.3.peg.3455"/>
<evidence type="ECO:0008006" key="4">
    <source>
        <dbReference type="Google" id="ProtNLM"/>
    </source>
</evidence>
<evidence type="ECO:0000313" key="3">
    <source>
        <dbReference type="Proteomes" id="UP000006054"/>
    </source>
</evidence>
<dbReference type="HOGENOM" id="CLU_116315_3_2_10"/>
<dbReference type="AlphaFoldDB" id="I4AP85"/>
<keyword evidence="1" id="KW-0812">Transmembrane</keyword>
<dbReference type="STRING" id="880071.Fleli_3450"/>
<reference evidence="3" key="1">
    <citation type="submission" date="2012-06" db="EMBL/GenBank/DDBJ databases">
        <title>The complete genome of Flexibacter litoralis DSM 6794.</title>
        <authorList>
            <person name="Lucas S."/>
            <person name="Copeland A."/>
            <person name="Lapidus A."/>
            <person name="Glavina del Rio T."/>
            <person name="Dalin E."/>
            <person name="Tice H."/>
            <person name="Bruce D."/>
            <person name="Goodwin L."/>
            <person name="Pitluck S."/>
            <person name="Peters L."/>
            <person name="Ovchinnikova G."/>
            <person name="Lu M."/>
            <person name="Kyrpides N."/>
            <person name="Mavromatis K."/>
            <person name="Ivanova N."/>
            <person name="Brettin T."/>
            <person name="Detter J.C."/>
            <person name="Han C."/>
            <person name="Larimer F."/>
            <person name="Land M."/>
            <person name="Hauser L."/>
            <person name="Markowitz V."/>
            <person name="Cheng J.-F."/>
            <person name="Hugenholtz P."/>
            <person name="Woyke T."/>
            <person name="Wu D."/>
            <person name="Spring S."/>
            <person name="Lang E."/>
            <person name="Kopitz M."/>
            <person name="Brambilla E."/>
            <person name="Klenk H.-P."/>
            <person name="Eisen J.A."/>
        </authorList>
    </citation>
    <scope>NUCLEOTIDE SEQUENCE [LARGE SCALE GENOMIC DNA]</scope>
    <source>
        <strain evidence="3">ATCC 23117 / DSM 6794 / NBRC 15988 / NCIMB 1366 / Sio-4</strain>
    </source>
</reference>
<keyword evidence="1" id="KW-1133">Transmembrane helix</keyword>
<accession>I4AP85</accession>
<keyword evidence="3" id="KW-1185">Reference proteome</keyword>
<dbReference type="PANTHER" id="PTHR35519:SF2">
    <property type="entry name" value="PH DOMAIN PROTEIN"/>
    <property type="match status" value="1"/>
</dbReference>
<evidence type="ECO:0000256" key="1">
    <source>
        <dbReference type="SAM" id="Phobius"/>
    </source>
</evidence>
<dbReference type="OrthoDB" id="513552at2"/>
<feature type="transmembrane region" description="Helical" evidence="1">
    <location>
        <begin position="44"/>
        <end position="68"/>
    </location>
</feature>
<dbReference type="eggNOG" id="ENOG5032RYR">
    <property type="taxonomic scope" value="Bacteria"/>
</dbReference>
<dbReference type="KEGG" id="fli:Fleli_3450"/>
<feature type="transmembrane region" description="Helical" evidence="1">
    <location>
        <begin position="80"/>
        <end position="100"/>
    </location>
</feature>
<name>I4AP85_BERLS</name>
<sequence>MKKQTELIKKELPKELEWIDKTSTVLDDIFKIPATNFRFGLDPVIGLLPIFGDFVGFAISASMVLAIVRHGVSLSVLIKILGNITFDYLVGLFPFLGDFLDVAYKSNRRNVDILKDYYTSGKHTESSKYVV</sequence>
<proteinExistence type="predicted"/>
<dbReference type="PANTHER" id="PTHR35519">
    <property type="entry name" value="MEMBRANE PROTEINS"/>
    <property type="match status" value="1"/>
</dbReference>